<dbReference type="Pfam" id="PF02518">
    <property type="entry name" value="HATPase_c"/>
    <property type="match status" value="1"/>
</dbReference>
<evidence type="ECO:0000313" key="10">
    <source>
        <dbReference type="EMBL" id="QMR41017.1"/>
    </source>
</evidence>
<dbReference type="PANTHER" id="PTHR44936">
    <property type="entry name" value="SENSOR PROTEIN CREC"/>
    <property type="match status" value="1"/>
</dbReference>
<dbReference type="InterPro" id="IPR050980">
    <property type="entry name" value="2C_sensor_his_kinase"/>
</dbReference>
<keyword evidence="7 10" id="KW-0067">ATP-binding</keyword>
<accession>A0AAP9U727</accession>
<dbReference type="Proteomes" id="UP000514462">
    <property type="component" value="Chromosome"/>
</dbReference>
<protein>
    <recommendedName>
        <fullName evidence="2">histidine kinase</fullName>
        <ecNumber evidence="2">2.7.13.3</ecNumber>
    </recommendedName>
</protein>
<dbReference type="PROSITE" id="PS50109">
    <property type="entry name" value="HIS_KIN"/>
    <property type="match status" value="1"/>
</dbReference>
<keyword evidence="4" id="KW-0808">Transferase</keyword>
<evidence type="ECO:0000256" key="2">
    <source>
        <dbReference type="ARBA" id="ARBA00012438"/>
    </source>
</evidence>
<evidence type="ECO:0000256" key="5">
    <source>
        <dbReference type="ARBA" id="ARBA00022741"/>
    </source>
</evidence>
<keyword evidence="5" id="KW-0547">Nucleotide-binding</keyword>
<dbReference type="SMART" id="SM00387">
    <property type="entry name" value="HATPase_c"/>
    <property type="match status" value="1"/>
</dbReference>
<reference evidence="11" key="1">
    <citation type="submission" date="2020-06" db="EMBL/GenBank/DDBJ databases">
        <title>REHAB project genomes.</title>
        <authorList>
            <person name="Shaw L.P."/>
        </authorList>
    </citation>
    <scope>NUCLEOTIDE SEQUENCE [LARGE SCALE GENOMIC DNA]</scope>
    <source>
        <strain evidence="11">RHBSTW-00938</strain>
    </source>
</reference>
<dbReference type="GO" id="GO:0004673">
    <property type="term" value="F:protein histidine kinase activity"/>
    <property type="evidence" value="ECO:0007669"/>
    <property type="project" value="UniProtKB-EC"/>
</dbReference>
<name>A0AAP9U727_KLEAE</name>
<keyword evidence="3" id="KW-0597">Phosphoprotein</keyword>
<dbReference type="EC" id="2.7.13.3" evidence="2"/>
<dbReference type="SUPFAM" id="SSF55874">
    <property type="entry name" value="ATPase domain of HSP90 chaperone/DNA topoisomerase II/histidine kinase"/>
    <property type="match status" value="2"/>
</dbReference>
<feature type="domain" description="Histidine kinase" evidence="9">
    <location>
        <begin position="525"/>
        <end position="758"/>
    </location>
</feature>
<evidence type="ECO:0000256" key="6">
    <source>
        <dbReference type="ARBA" id="ARBA00022777"/>
    </source>
</evidence>
<proteinExistence type="predicted"/>
<evidence type="ECO:0000256" key="8">
    <source>
        <dbReference type="SAM" id="Coils"/>
    </source>
</evidence>
<dbReference type="Pfam" id="PF13589">
    <property type="entry name" value="HATPase_c_3"/>
    <property type="match status" value="1"/>
</dbReference>
<dbReference type="Gene3D" id="3.30.565.10">
    <property type="entry name" value="Histidine kinase-like ATPase, C-terminal domain"/>
    <property type="match status" value="2"/>
</dbReference>
<feature type="coiled-coil region" evidence="8">
    <location>
        <begin position="433"/>
        <end position="519"/>
    </location>
</feature>
<dbReference type="RefSeq" id="WP_182014528.1">
    <property type="nucleotide sequence ID" value="NZ_CP055904.1"/>
</dbReference>
<evidence type="ECO:0000256" key="7">
    <source>
        <dbReference type="ARBA" id="ARBA00022840"/>
    </source>
</evidence>
<evidence type="ECO:0000256" key="4">
    <source>
        <dbReference type="ARBA" id="ARBA00022679"/>
    </source>
</evidence>
<gene>
    <name evidence="10" type="ORF">HV331_16575</name>
</gene>
<comment type="catalytic activity">
    <reaction evidence="1">
        <text>ATP + protein L-histidine = ADP + protein N-phospho-L-histidine.</text>
        <dbReference type="EC" id="2.7.13.3"/>
    </reaction>
</comment>
<evidence type="ECO:0000259" key="9">
    <source>
        <dbReference type="PROSITE" id="PS50109"/>
    </source>
</evidence>
<keyword evidence="6" id="KW-0418">Kinase</keyword>
<sequence>MARRYLGKKPFDLSARVPMQLGRESISSSTVAVSELIKNGYDADAESVHVEFFLRESPALSTLVIRDDGNGMDAETIYDHWLKIGTDFKNGVELSINKKRVLTGAKGLGRLGLDRLSKKVVLYTKKKGSNSVIQLIVDWRKYEETNASISDIQHDIYEQDLPLSGKYGDIFSSVDDSGTYMVLIGLKDYWCPDFIEDLKQELRLLISPYRSNNDFSITIHRTINNIAFPKEVVDTQELLKAASWEVKAVIDSNNKVKLSFKNNTTGELIEQIPIPWKYWISKQGDKPLFGPLKFEFHYMVRKKEFLSKIDMSARNWSKFMELNRGVRIYRDDFRVRPYGEPTGKGDWLDLGYRKASSPGGIKQGGWRIAPNQIIGAVSISKTTNAILNDQANREGIVENEAYLQLRNFILKVISSFEVLATKDAQADDDTDLAAELERIIKEKDSDLKGAIDEIKAFSKKTKRKGKKVPPAQILNQKLRELERAKVSHQKALDDYYSYLEKERKKLEGEKDTLSNLASLGVLTVSFGHEIRTHSSLALNNAKTLKTVIQTARTANQPINYNQLISLTDLMITGAQYVDTFSRLAINNIKPDKRTRSKVNVPKIFKYIFDMMSASFSKMGIQYNIEFVKIAEEDFNVRSFEIDWESIAINLITNATWALEDTQRDKRQIKIIFERVGGTRLRLAFMDSGCGLETGQENTIFLPMHSRKTDRRGNSIGTGMGLSIIKNQVEDHMPSGTITAQQHSDLGGAGFYIEVLQDK</sequence>
<dbReference type="InterPro" id="IPR005467">
    <property type="entry name" value="His_kinase_dom"/>
</dbReference>
<dbReference type="PANTHER" id="PTHR44936:SF10">
    <property type="entry name" value="SENSOR PROTEIN RSTB"/>
    <property type="match status" value="1"/>
</dbReference>
<dbReference type="InterPro" id="IPR036890">
    <property type="entry name" value="HATPase_C_sf"/>
</dbReference>
<dbReference type="AlphaFoldDB" id="A0AAP9U727"/>
<organism evidence="10 11">
    <name type="scientific">Klebsiella aerogenes</name>
    <name type="common">Enterobacter aerogenes</name>
    <dbReference type="NCBI Taxonomy" id="548"/>
    <lineage>
        <taxon>Bacteria</taxon>
        <taxon>Pseudomonadati</taxon>
        <taxon>Pseudomonadota</taxon>
        <taxon>Gammaproteobacteria</taxon>
        <taxon>Enterobacterales</taxon>
        <taxon>Enterobacteriaceae</taxon>
        <taxon>Klebsiella/Raoultella group</taxon>
        <taxon>Klebsiella</taxon>
    </lineage>
</organism>
<evidence type="ECO:0000256" key="1">
    <source>
        <dbReference type="ARBA" id="ARBA00000085"/>
    </source>
</evidence>
<dbReference type="InterPro" id="IPR003594">
    <property type="entry name" value="HATPase_dom"/>
</dbReference>
<dbReference type="GO" id="GO:0005524">
    <property type="term" value="F:ATP binding"/>
    <property type="evidence" value="ECO:0007669"/>
    <property type="project" value="UniProtKB-KW"/>
</dbReference>
<evidence type="ECO:0000313" key="11">
    <source>
        <dbReference type="Proteomes" id="UP000514462"/>
    </source>
</evidence>
<dbReference type="EMBL" id="CP055904">
    <property type="protein sequence ID" value="QMR41017.1"/>
    <property type="molecule type" value="Genomic_DNA"/>
</dbReference>
<evidence type="ECO:0000256" key="3">
    <source>
        <dbReference type="ARBA" id="ARBA00022553"/>
    </source>
</evidence>
<keyword evidence="8" id="KW-0175">Coiled coil</keyword>